<dbReference type="GO" id="GO:0003777">
    <property type="term" value="F:microtubule motor activity"/>
    <property type="evidence" value="ECO:0007669"/>
    <property type="project" value="InterPro"/>
</dbReference>
<evidence type="ECO:0000256" key="4">
    <source>
        <dbReference type="ARBA" id="ARBA00023212"/>
    </source>
</evidence>
<feature type="region of interest" description="Disordered" evidence="7">
    <location>
        <begin position="608"/>
        <end position="958"/>
    </location>
</feature>
<feature type="compositionally biased region" description="Low complexity" evidence="7">
    <location>
        <begin position="481"/>
        <end position="491"/>
    </location>
</feature>
<evidence type="ECO:0000256" key="6">
    <source>
        <dbReference type="SAM" id="Coils"/>
    </source>
</evidence>
<dbReference type="Proteomes" id="UP000694845">
    <property type="component" value="Unplaced"/>
</dbReference>
<keyword evidence="6" id="KW-0175">Coiled coil</keyword>
<dbReference type="SUPFAM" id="SSF52540">
    <property type="entry name" value="P-loop containing nucleoside triphosphate hydrolases"/>
    <property type="match status" value="1"/>
</dbReference>
<organism evidence="9 10">
    <name type="scientific">Acanthaster planci</name>
    <name type="common">Crown-of-thorns starfish</name>
    <dbReference type="NCBI Taxonomy" id="133434"/>
    <lineage>
        <taxon>Eukaryota</taxon>
        <taxon>Metazoa</taxon>
        <taxon>Echinodermata</taxon>
        <taxon>Eleutherozoa</taxon>
        <taxon>Asterozoa</taxon>
        <taxon>Asteroidea</taxon>
        <taxon>Valvatacea</taxon>
        <taxon>Valvatida</taxon>
        <taxon>Acanthasteridae</taxon>
        <taxon>Acanthaster</taxon>
    </lineage>
</organism>
<protein>
    <submittedName>
        <fullName evidence="10">Kinesin heavy chain-like</fullName>
    </submittedName>
</protein>
<comment type="similarity">
    <text evidence="5">Belongs to the TRAFAC class myosin-kinesin ATPase superfamily. Kinesin family.</text>
</comment>
<dbReference type="SMART" id="SM00129">
    <property type="entry name" value="KISc"/>
    <property type="match status" value="1"/>
</dbReference>
<dbReference type="GO" id="GO:0008017">
    <property type="term" value="F:microtubule binding"/>
    <property type="evidence" value="ECO:0007669"/>
    <property type="project" value="InterPro"/>
</dbReference>
<feature type="coiled-coil region" evidence="6">
    <location>
        <begin position="549"/>
        <end position="597"/>
    </location>
</feature>
<dbReference type="Pfam" id="PF00225">
    <property type="entry name" value="Kinesin"/>
    <property type="match status" value="1"/>
</dbReference>
<feature type="compositionally biased region" description="Basic residues" evidence="7">
    <location>
        <begin position="1"/>
        <end position="11"/>
    </location>
</feature>
<dbReference type="OMA" id="KCGIKQM"/>
<name>A0A8B7YR79_ACAPL</name>
<dbReference type="PROSITE" id="PS00411">
    <property type="entry name" value="KINESIN_MOTOR_1"/>
    <property type="match status" value="1"/>
</dbReference>
<evidence type="ECO:0000259" key="8">
    <source>
        <dbReference type="PROSITE" id="PS50067"/>
    </source>
</evidence>
<dbReference type="PANTHER" id="PTHR47969:SF33">
    <property type="entry name" value="KINESIN-LIKE PROTEIN"/>
    <property type="match status" value="1"/>
</dbReference>
<gene>
    <name evidence="10" type="primary">LOC110981995</name>
</gene>
<keyword evidence="4" id="KW-0963">Cytoplasm</keyword>
<evidence type="ECO:0000256" key="2">
    <source>
        <dbReference type="ARBA" id="ARBA00022741"/>
    </source>
</evidence>
<dbReference type="InterPro" id="IPR027640">
    <property type="entry name" value="Kinesin-like_fam"/>
</dbReference>
<dbReference type="RefSeq" id="XP_022095789.1">
    <property type="nucleotide sequence ID" value="XM_022240097.1"/>
</dbReference>
<dbReference type="OrthoDB" id="3176171at2759"/>
<evidence type="ECO:0000256" key="7">
    <source>
        <dbReference type="SAM" id="MobiDB-lite"/>
    </source>
</evidence>
<reference evidence="10" key="1">
    <citation type="submission" date="2025-08" db="UniProtKB">
        <authorList>
            <consortium name="RefSeq"/>
        </authorList>
    </citation>
    <scope>IDENTIFICATION</scope>
</reference>
<dbReference type="GeneID" id="110981995"/>
<keyword evidence="2 5" id="KW-0547">Nucleotide-binding</keyword>
<feature type="region of interest" description="Disordered" evidence="7">
    <location>
        <begin position="1"/>
        <end position="47"/>
    </location>
</feature>
<feature type="region of interest" description="Disordered" evidence="7">
    <location>
        <begin position="469"/>
        <end position="530"/>
    </location>
</feature>
<dbReference type="Gene3D" id="3.40.850.10">
    <property type="entry name" value="Kinesin motor domain"/>
    <property type="match status" value="1"/>
</dbReference>
<feature type="compositionally biased region" description="Polar residues" evidence="7">
    <location>
        <begin position="608"/>
        <end position="620"/>
    </location>
</feature>
<accession>A0A8B7YR79</accession>
<feature type="compositionally biased region" description="Polar residues" evidence="7">
    <location>
        <begin position="754"/>
        <end position="763"/>
    </location>
</feature>
<dbReference type="GO" id="GO:0005524">
    <property type="term" value="F:ATP binding"/>
    <property type="evidence" value="ECO:0007669"/>
    <property type="project" value="UniProtKB-UniRule"/>
</dbReference>
<feature type="compositionally biased region" description="Low complexity" evidence="7">
    <location>
        <begin position="664"/>
        <end position="685"/>
    </location>
</feature>
<comment type="subcellular location">
    <subcellularLocation>
        <location evidence="1">Cytoplasm</location>
        <location evidence="1">Cytoskeleton</location>
    </subcellularLocation>
</comment>
<evidence type="ECO:0000313" key="10">
    <source>
        <dbReference type="RefSeq" id="XP_022095789.1"/>
    </source>
</evidence>
<feature type="compositionally biased region" description="Basic and acidic residues" evidence="7">
    <location>
        <begin position="502"/>
        <end position="527"/>
    </location>
</feature>
<keyword evidence="5" id="KW-0505">Motor protein</keyword>
<dbReference type="GO" id="GO:0005875">
    <property type="term" value="C:microtubule associated complex"/>
    <property type="evidence" value="ECO:0007669"/>
    <property type="project" value="TreeGrafter"/>
</dbReference>
<dbReference type="FunFam" id="3.40.850.10:FF:000080">
    <property type="entry name" value="Kinesin-like protein"/>
    <property type="match status" value="1"/>
</dbReference>
<dbReference type="CDD" id="cd00106">
    <property type="entry name" value="KISc"/>
    <property type="match status" value="1"/>
</dbReference>
<dbReference type="AlphaFoldDB" id="A0A8B7YR79"/>
<feature type="compositionally biased region" description="Polar residues" evidence="7">
    <location>
        <begin position="724"/>
        <end position="746"/>
    </location>
</feature>
<dbReference type="InterPro" id="IPR001752">
    <property type="entry name" value="Kinesin_motor_dom"/>
</dbReference>
<dbReference type="PRINTS" id="PR00380">
    <property type="entry name" value="KINESINHEAVY"/>
</dbReference>
<dbReference type="GO" id="GO:0051231">
    <property type="term" value="P:spindle elongation"/>
    <property type="evidence" value="ECO:0007669"/>
    <property type="project" value="TreeGrafter"/>
</dbReference>
<feature type="compositionally biased region" description="Low complexity" evidence="7">
    <location>
        <begin position="627"/>
        <end position="641"/>
    </location>
</feature>
<evidence type="ECO:0000256" key="1">
    <source>
        <dbReference type="ARBA" id="ARBA00004245"/>
    </source>
</evidence>
<dbReference type="GO" id="GO:0007052">
    <property type="term" value="P:mitotic spindle organization"/>
    <property type="evidence" value="ECO:0007669"/>
    <property type="project" value="TreeGrafter"/>
</dbReference>
<dbReference type="KEGG" id="aplc:110981995"/>
<feature type="domain" description="Kinesin motor" evidence="8">
    <location>
        <begin position="89"/>
        <end position="427"/>
    </location>
</feature>
<sequence>MNVSNRHRLRPRPNYDSDSPSSLKDGTGFLADTPGGSSSATSVSSDRRDAFVKKRYNSHSGLSYDSSRLNSAPDSLADDWDLEDGGLEQVNVVARVRPLSEAEIKRGDKDCVKIQHNSSSITLGSTEKSKTFTFNSVFNSRTSQREVLEKCGIKQMIEMAVDGYSCTTFAYGQTGSGKTYTITGPISQDSLMPPQDKYGLIQRSFIHLFDVLGQRSGPNITFTLSASYLEIYNEQVKDLLNPGRESLPVRWSKDKGFYVENLFVVDCETLDDLLGVLEEGMGQRQIATNNINEYSSRSHTIVSLQIDSEMPDPEEESLYITKHGRLSFVDLAGSEKVKELGNSGELLTETTNINKSLLTLGNCISSLSDNRKRSGHIPYRDSKLTKLLADSLGGSGVTLMIACITPSSYCLSESLSTLRYANRAKRIKNKPVVRMDPRERLILSLKREVKLLRNENLYLRQRLEFPKSVKPSVRRNDTEESLSISSFSEDLSSGDRTPIPGDFDRSKGTSDTSLKTEDKRNLKRRETNSSMLSAFTPKSAADSSLYEMLQEYMVENEKLRSENSDLHNVRQRAMTEHEHLSKENDKLLTKLDQLERVFAASPISMSRTVSGISSSPFSGQQHKRSLSQHSSGSTPSSQGQHAGQLPPVDSKRGVPNGYRDSKPHPYGSPGQHQQPSPPHQYRSQPAPVHQPPPMHTSFPGSLNAADGSGFDTGGHRSHKAQHSYPPTQRGSVRQNDPGSAPDTSLSFPPHKTYHSQSSLNSMHSLPEEASPRGLPNPRVDPQATRNSRDAPATGESSQGKLQHKVDIYIPSIPSTSKEANRDRIPKKDPDSPRWDSSHNVNVHAMQERTANNRPKNHPRKPPSKPQGTATSSQAPAVGYSNRSKKNAALLQGKDGSKPSPKMQRRDNAEPASTEQNLDTLPHTPAVTPPPVKYKPKGTSDLLAATSGDLSKPPPDPESLLEINEKLRQELLDLDGEIQYMKYVNKAKGNTTQAPKATKGKKR</sequence>
<dbReference type="InterPro" id="IPR019821">
    <property type="entry name" value="Kinesin_motor_CS"/>
</dbReference>
<dbReference type="PANTHER" id="PTHR47969">
    <property type="entry name" value="CHROMOSOME-ASSOCIATED KINESIN KIF4A-RELATED"/>
    <property type="match status" value="1"/>
</dbReference>
<dbReference type="PROSITE" id="PS50067">
    <property type="entry name" value="KINESIN_MOTOR_2"/>
    <property type="match status" value="1"/>
</dbReference>
<dbReference type="InterPro" id="IPR036961">
    <property type="entry name" value="Kinesin_motor_dom_sf"/>
</dbReference>
<feature type="compositionally biased region" description="Basic and acidic residues" evidence="7">
    <location>
        <begin position="818"/>
        <end position="836"/>
    </location>
</feature>
<evidence type="ECO:0000256" key="5">
    <source>
        <dbReference type="PROSITE-ProRule" id="PRU00283"/>
    </source>
</evidence>
<keyword evidence="4" id="KW-0206">Cytoskeleton</keyword>
<evidence type="ECO:0000313" key="9">
    <source>
        <dbReference type="Proteomes" id="UP000694845"/>
    </source>
</evidence>
<proteinExistence type="inferred from homology"/>
<dbReference type="GO" id="GO:0007018">
    <property type="term" value="P:microtubule-based movement"/>
    <property type="evidence" value="ECO:0007669"/>
    <property type="project" value="InterPro"/>
</dbReference>
<feature type="binding site" evidence="5">
    <location>
        <begin position="172"/>
        <end position="179"/>
    </location>
    <ligand>
        <name>ATP</name>
        <dbReference type="ChEBI" id="CHEBI:30616"/>
    </ligand>
</feature>
<evidence type="ECO:0000256" key="3">
    <source>
        <dbReference type="ARBA" id="ARBA00022840"/>
    </source>
</evidence>
<keyword evidence="9" id="KW-1185">Reference proteome</keyword>
<dbReference type="InterPro" id="IPR027417">
    <property type="entry name" value="P-loop_NTPase"/>
</dbReference>
<keyword evidence="3 5" id="KW-0067">ATP-binding</keyword>